<keyword evidence="3" id="KW-1185">Reference proteome</keyword>
<dbReference type="GO" id="GO:0016579">
    <property type="term" value="P:protein deubiquitination"/>
    <property type="evidence" value="ECO:0007669"/>
    <property type="project" value="TreeGrafter"/>
</dbReference>
<dbReference type="EMBL" id="CARXXK010001473">
    <property type="protein sequence ID" value="CAI6376359.1"/>
    <property type="molecule type" value="Genomic_DNA"/>
</dbReference>
<dbReference type="AlphaFoldDB" id="A0AAV0Y9E3"/>
<sequence length="102" mass="11723">MAADKMQNIKIKFQHQVTNETILAKFLTVPSEIKNIVGDGNCLYRSLSYWITGDEDYHFAIRQHVCEIVKTSSNIERYIGGKENVKKYLEQKTIENDGSIIV</sequence>
<proteinExistence type="predicted"/>
<dbReference type="InterPro" id="IPR050704">
    <property type="entry name" value="Peptidase_C85-like"/>
</dbReference>
<dbReference type="PROSITE" id="PS50802">
    <property type="entry name" value="OTU"/>
    <property type="match status" value="1"/>
</dbReference>
<dbReference type="SUPFAM" id="SSF54001">
    <property type="entry name" value="Cysteine proteinases"/>
    <property type="match status" value="1"/>
</dbReference>
<feature type="domain" description="OTU" evidence="1">
    <location>
        <begin position="31"/>
        <end position="102"/>
    </location>
</feature>
<comment type="caution">
    <text evidence="2">The sequence shown here is derived from an EMBL/GenBank/DDBJ whole genome shotgun (WGS) entry which is preliminary data.</text>
</comment>
<dbReference type="InterPro" id="IPR038765">
    <property type="entry name" value="Papain-like_cys_pep_sf"/>
</dbReference>
<organism evidence="2 3">
    <name type="scientific">Macrosiphum euphorbiae</name>
    <name type="common">potato aphid</name>
    <dbReference type="NCBI Taxonomy" id="13131"/>
    <lineage>
        <taxon>Eukaryota</taxon>
        <taxon>Metazoa</taxon>
        <taxon>Ecdysozoa</taxon>
        <taxon>Arthropoda</taxon>
        <taxon>Hexapoda</taxon>
        <taxon>Insecta</taxon>
        <taxon>Pterygota</taxon>
        <taxon>Neoptera</taxon>
        <taxon>Paraneoptera</taxon>
        <taxon>Hemiptera</taxon>
        <taxon>Sternorrhyncha</taxon>
        <taxon>Aphidomorpha</taxon>
        <taxon>Aphidoidea</taxon>
        <taxon>Aphididae</taxon>
        <taxon>Macrosiphini</taxon>
        <taxon>Macrosiphum</taxon>
    </lineage>
</organism>
<dbReference type="Proteomes" id="UP001160148">
    <property type="component" value="Unassembled WGS sequence"/>
</dbReference>
<protein>
    <recommendedName>
        <fullName evidence="1">OTU domain-containing protein</fullName>
    </recommendedName>
</protein>
<dbReference type="Gene3D" id="3.90.70.80">
    <property type="match status" value="1"/>
</dbReference>
<dbReference type="InterPro" id="IPR003323">
    <property type="entry name" value="OTU_dom"/>
</dbReference>
<name>A0AAV0Y9E3_9HEMI</name>
<evidence type="ECO:0000313" key="3">
    <source>
        <dbReference type="Proteomes" id="UP001160148"/>
    </source>
</evidence>
<accession>A0AAV0Y9E3</accession>
<gene>
    <name evidence="2" type="ORF">MEUPH1_LOCUS29735</name>
</gene>
<reference evidence="2 3" key="1">
    <citation type="submission" date="2023-01" db="EMBL/GenBank/DDBJ databases">
        <authorList>
            <person name="Whitehead M."/>
        </authorList>
    </citation>
    <scope>NUCLEOTIDE SEQUENCE [LARGE SCALE GENOMIC DNA]</scope>
</reference>
<evidence type="ECO:0000259" key="1">
    <source>
        <dbReference type="PROSITE" id="PS50802"/>
    </source>
</evidence>
<dbReference type="GO" id="GO:0004843">
    <property type="term" value="F:cysteine-type deubiquitinase activity"/>
    <property type="evidence" value="ECO:0007669"/>
    <property type="project" value="TreeGrafter"/>
</dbReference>
<evidence type="ECO:0000313" key="2">
    <source>
        <dbReference type="EMBL" id="CAI6376359.1"/>
    </source>
</evidence>
<dbReference type="PANTHER" id="PTHR12419">
    <property type="entry name" value="OTU DOMAIN CONTAINING PROTEIN"/>
    <property type="match status" value="1"/>
</dbReference>